<dbReference type="OrthoDB" id="8182952at2759"/>
<sequence length="179" mass="19966">MEWEEFEVNDNSNSSSPAILVPMQTTQIIRTQIKIEPGAKSVNKPIIEQTQSQQIIGQSKVAKKSFEIGAERPPPGSVGKLKLSSEMRQRLEQVTAGHSVRSTVSTKSEQRTPAKLEDTRKLMLQQQLSGHFSQTDGNNSTDIHSVRSQIERMEEKLSPSTIWPPHVPPAPNIPARLHQ</sequence>
<reference evidence="2 3" key="1">
    <citation type="journal article" date="2019" name="Commun. Biol.">
        <title>The bagworm genome reveals a unique fibroin gene that provides high tensile strength.</title>
        <authorList>
            <person name="Kono N."/>
            <person name="Nakamura H."/>
            <person name="Ohtoshi R."/>
            <person name="Tomita M."/>
            <person name="Numata K."/>
            <person name="Arakawa K."/>
        </authorList>
    </citation>
    <scope>NUCLEOTIDE SEQUENCE [LARGE SCALE GENOMIC DNA]</scope>
</reference>
<dbReference type="EMBL" id="BGZK01003964">
    <property type="protein sequence ID" value="GBP05902.1"/>
    <property type="molecule type" value="Genomic_DNA"/>
</dbReference>
<gene>
    <name evidence="2" type="ORF">EVAR_69978_1</name>
</gene>
<keyword evidence="3" id="KW-1185">Reference proteome</keyword>
<protein>
    <submittedName>
        <fullName evidence="2">Uncharacterized protein</fullName>
    </submittedName>
</protein>
<dbReference type="STRING" id="151549.A0A4C1SUR2"/>
<comment type="caution">
    <text evidence="2">The sequence shown here is derived from an EMBL/GenBank/DDBJ whole genome shotgun (WGS) entry which is preliminary data.</text>
</comment>
<evidence type="ECO:0000313" key="2">
    <source>
        <dbReference type="EMBL" id="GBP05902.1"/>
    </source>
</evidence>
<feature type="region of interest" description="Disordered" evidence="1">
    <location>
        <begin position="93"/>
        <end position="114"/>
    </location>
</feature>
<dbReference type="Proteomes" id="UP000299102">
    <property type="component" value="Unassembled WGS sequence"/>
</dbReference>
<evidence type="ECO:0000256" key="1">
    <source>
        <dbReference type="SAM" id="MobiDB-lite"/>
    </source>
</evidence>
<proteinExistence type="predicted"/>
<name>A0A4C1SUR2_EUMVA</name>
<accession>A0A4C1SUR2</accession>
<feature type="region of interest" description="Disordered" evidence="1">
    <location>
        <begin position="151"/>
        <end position="179"/>
    </location>
</feature>
<evidence type="ECO:0000313" key="3">
    <source>
        <dbReference type="Proteomes" id="UP000299102"/>
    </source>
</evidence>
<organism evidence="2 3">
    <name type="scientific">Eumeta variegata</name>
    <name type="common">Bagworm moth</name>
    <name type="synonym">Eumeta japonica</name>
    <dbReference type="NCBI Taxonomy" id="151549"/>
    <lineage>
        <taxon>Eukaryota</taxon>
        <taxon>Metazoa</taxon>
        <taxon>Ecdysozoa</taxon>
        <taxon>Arthropoda</taxon>
        <taxon>Hexapoda</taxon>
        <taxon>Insecta</taxon>
        <taxon>Pterygota</taxon>
        <taxon>Neoptera</taxon>
        <taxon>Endopterygota</taxon>
        <taxon>Lepidoptera</taxon>
        <taxon>Glossata</taxon>
        <taxon>Ditrysia</taxon>
        <taxon>Tineoidea</taxon>
        <taxon>Psychidae</taxon>
        <taxon>Oiketicinae</taxon>
        <taxon>Eumeta</taxon>
    </lineage>
</organism>
<dbReference type="AlphaFoldDB" id="A0A4C1SUR2"/>